<protein>
    <submittedName>
        <fullName evidence="2">Uncharacterized protein</fullName>
    </submittedName>
</protein>
<evidence type="ECO:0000256" key="1">
    <source>
        <dbReference type="SAM" id="MobiDB-lite"/>
    </source>
</evidence>
<reference evidence="2" key="2">
    <citation type="journal article" date="2015" name="Data Brief">
        <title>Shoot transcriptome of the giant reed, Arundo donax.</title>
        <authorList>
            <person name="Barrero R.A."/>
            <person name="Guerrero F.D."/>
            <person name="Moolhuijzen P."/>
            <person name="Goolsby J.A."/>
            <person name="Tidwell J."/>
            <person name="Bellgard S.E."/>
            <person name="Bellgard M.I."/>
        </authorList>
    </citation>
    <scope>NUCLEOTIDE SEQUENCE</scope>
    <source>
        <tissue evidence="2">Shoot tissue taken approximately 20 cm above the soil surface</tissue>
    </source>
</reference>
<accession>A0A0A9BI79</accession>
<proteinExistence type="predicted"/>
<name>A0A0A9BI79_ARUDO</name>
<dbReference type="AlphaFoldDB" id="A0A0A9BI79"/>
<feature type="region of interest" description="Disordered" evidence="1">
    <location>
        <begin position="19"/>
        <end position="45"/>
    </location>
</feature>
<dbReference type="EMBL" id="GBRH01234251">
    <property type="protein sequence ID" value="JAD63644.1"/>
    <property type="molecule type" value="Transcribed_RNA"/>
</dbReference>
<sequence>MTRTPCTLQDHVLTSISPSTATSTAGLTKLTRDSGGNLADAESQG</sequence>
<reference evidence="2" key="1">
    <citation type="submission" date="2014-09" db="EMBL/GenBank/DDBJ databases">
        <authorList>
            <person name="Magalhaes I.L.F."/>
            <person name="Oliveira U."/>
            <person name="Santos F.R."/>
            <person name="Vidigal T.H.D.A."/>
            <person name="Brescovit A.D."/>
            <person name="Santos A.J."/>
        </authorList>
    </citation>
    <scope>NUCLEOTIDE SEQUENCE</scope>
    <source>
        <tissue evidence="2">Shoot tissue taken approximately 20 cm above the soil surface</tissue>
    </source>
</reference>
<evidence type="ECO:0000313" key="2">
    <source>
        <dbReference type="EMBL" id="JAD63644.1"/>
    </source>
</evidence>
<organism evidence="2">
    <name type="scientific">Arundo donax</name>
    <name type="common">Giant reed</name>
    <name type="synonym">Donax arundinaceus</name>
    <dbReference type="NCBI Taxonomy" id="35708"/>
    <lineage>
        <taxon>Eukaryota</taxon>
        <taxon>Viridiplantae</taxon>
        <taxon>Streptophyta</taxon>
        <taxon>Embryophyta</taxon>
        <taxon>Tracheophyta</taxon>
        <taxon>Spermatophyta</taxon>
        <taxon>Magnoliopsida</taxon>
        <taxon>Liliopsida</taxon>
        <taxon>Poales</taxon>
        <taxon>Poaceae</taxon>
        <taxon>PACMAD clade</taxon>
        <taxon>Arundinoideae</taxon>
        <taxon>Arundineae</taxon>
        <taxon>Arundo</taxon>
    </lineage>
</organism>